<dbReference type="EMBL" id="JAOTPL010000002">
    <property type="protein sequence ID" value="MCU7693290.1"/>
    <property type="molecule type" value="Genomic_DNA"/>
</dbReference>
<evidence type="ECO:0000256" key="1">
    <source>
        <dbReference type="SAM" id="SignalP"/>
    </source>
</evidence>
<evidence type="ECO:0000313" key="4">
    <source>
        <dbReference type="Proteomes" id="UP001209317"/>
    </source>
</evidence>
<comment type="caution">
    <text evidence="3">The sequence shown here is derived from an EMBL/GenBank/DDBJ whole genome shotgun (WGS) entry which is preliminary data.</text>
</comment>
<reference evidence="3" key="1">
    <citation type="submission" date="2022-10" db="EMBL/GenBank/DDBJ databases">
        <authorList>
            <person name="Kim H.S."/>
            <person name="Kim J.-S."/>
            <person name="Suh M.K."/>
            <person name="Eom M.K."/>
            <person name="Lee J.-S."/>
        </authorList>
    </citation>
    <scope>NUCLEOTIDE SEQUENCE</scope>
    <source>
        <strain evidence="3">LIP-5</strain>
    </source>
</reference>
<dbReference type="Pfam" id="PF01764">
    <property type="entry name" value="Lipase_3"/>
    <property type="match status" value="1"/>
</dbReference>
<dbReference type="InterPro" id="IPR029058">
    <property type="entry name" value="AB_hydrolase_fold"/>
</dbReference>
<feature type="domain" description="Fungal lipase-type" evidence="2">
    <location>
        <begin position="84"/>
        <end position="240"/>
    </location>
</feature>
<dbReference type="SUPFAM" id="SSF53474">
    <property type="entry name" value="alpha/beta-Hydrolases"/>
    <property type="match status" value="1"/>
</dbReference>
<dbReference type="Proteomes" id="UP001209317">
    <property type="component" value="Unassembled WGS sequence"/>
</dbReference>
<dbReference type="Gene3D" id="3.40.50.1820">
    <property type="entry name" value="alpha/beta hydrolase"/>
    <property type="match status" value="1"/>
</dbReference>
<evidence type="ECO:0000259" key="2">
    <source>
        <dbReference type="Pfam" id="PF01764"/>
    </source>
</evidence>
<dbReference type="GO" id="GO:0006629">
    <property type="term" value="P:lipid metabolic process"/>
    <property type="evidence" value="ECO:0007669"/>
    <property type="project" value="InterPro"/>
</dbReference>
<accession>A0AAE3ILT5</accession>
<evidence type="ECO:0000313" key="3">
    <source>
        <dbReference type="EMBL" id="MCU7693290.1"/>
    </source>
</evidence>
<protein>
    <submittedName>
        <fullName evidence="3">Lipase family protein</fullName>
    </submittedName>
</protein>
<keyword evidence="4" id="KW-1185">Reference proteome</keyword>
<dbReference type="InterPro" id="IPR002921">
    <property type="entry name" value="Fungal_lipase-type"/>
</dbReference>
<feature type="chain" id="PRO_5041924070" evidence="1">
    <location>
        <begin position="19"/>
        <end position="367"/>
    </location>
</feature>
<sequence>MRIRLIFLFLFIANMAIAQQKLRPGFDAVEYAQLLAVTGYRDKTADSAKLNTLKKDFRLAYRSPEVGMKNRWTLYVNGQEKTAVIFIRGTVENDTSWLANYYFAMIPAQGTLQIARGKTFHYKLAANKHAAVHAGWTVSLGFMAEDIEQKIIAQHAGGISDFYIFGHSQGGAIAYLLRSYLHYRQQDGTLPKDIFFKTYCSAAPKPGNINYAYDYDFINRGPWAFNVVNAVDWVPETPYTVQAMRDMYPLNPLVQMRRDLKDEKLFKRIVGRYLIGKVEKRPRKAQQMFTDYFGHKIYKYAVSKALPGFKEPQYAPTVNYMRAGTPVILMPDEAYFQLFDEAKHPKDKFLHHSYEAYYYLLKKDYLK</sequence>
<dbReference type="RefSeq" id="WP_263036776.1">
    <property type="nucleotide sequence ID" value="NZ_JAOTPL010000002.1"/>
</dbReference>
<gene>
    <name evidence="3" type="ORF">OD355_02025</name>
</gene>
<organism evidence="3 4">
    <name type="scientific">Haoranjiania flava</name>
    <dbReference type="NCBI Taxonomy" id="1856322"/>
    <lineage>
        <taxon>Bacteria</taxon>
        <taxon>Pseudomonadati</taxon>
        <taxon>Bacteroidota</taxon>
        <taxon>Chitinophagia</taxon>
        <taxon>Chitinophagales</taxon>
        <taxon>Chitinophagaceae</taxon>
        <taxon>Haoranjiania</taxon>
    </lineage>
</organism>
<dbReference type="AlphaFoldDB" id="A0AAE3ILT5"/>
<proteinExistence type="predicted"/>
<name>A0AAE3ILT5_9BACT</name>
<feature type="signal peptide" evidence="1">
    <location>
        <begin position="1"/>
        <end position="18"/>
    </location>
</feature>
<keyword evidence="1" id="KW-0732">Signal</keyword>